<evidence type="ECO:0000256" key="3">
    <source>
        <dbReference type="ARBA" id="ARBA00022989"/>
    </source>
</evidence>
<protein>
    <recommendedName>
        <fullName evidence="9">G-protein coupled receptors family 1 profile domain-containing protein</fullName>
    </recommendedName>
</protein>
<keyword evidence="5 8" id="KW-0472">Membrane</keyword>
<dbReference type="InterPro" id="IPR000276">
    <property type="entry name" value="GPCR_Rhodpsn"/>
</dbReference>
<evidence type="ECO:0000256" key="7">
    <source>
        <dbReference type="ARBA" id="ARBA00023224"/>
    </source>
</evidence>
<feature type="transmembrane region" description="Helical" evidence="8">
    <location>
        <begin position="12"/>
        <end position="37"/>
    </location>
</feature>
<keyword evidence="6" id="KW-0675">Receptor</keyword>
<dbReference type="Pfam" id="PF00001">
    <property type="entry name" value="7tm_1"/>
    <property type="match status" value="1"/>
</dbReference>
<feature type="transmembrane region" description="Helical" evidence="8">
    <location>
        <begin position="90"/>
        <end position="112"/>
    </location>
</feature>
<keyword evidence="3 8" id="KW-1133">Transmembrane helix</keyword>
<dbReference type="GO" id="GO:0005886">
    <property type="term" value="C:plasma membrane"/>
    <property type="evidence" value="ECO:0007669"/>
    <property type="project" value="TreeGrafter"/>
</dbReference>
<keyword evidence="11" id="KW-1185">Reference proteome</keyword>
<feature type="transmembrane region" description="Helical" evidence="8">
    <location>
        <begin position="255"/>
        <end position="273"/>
    </location>
</feature>
<dbReference type="PRINTS" id="PR00237">
    <property type="entry name" value="GPCRRHODOPSN"/>
</dbReference>
<feature type="transmembrane region" description="Helical" evidence="8">
    <location>
        <begin position="133"/>
        <end position="155"/>
    </location>
</feature>
<keyword evidence="7" id="KW-0807">Transducer</keyword>
<comment type="caution">
    <text evidence="10">The sequence shown here is derived from an EMBL/GenBank/DDBJ whole genome shotgun (WGS) entry which is preliminary data.</text>
</comment>
<reference evidence="10" key="1">
    <citation type="journal article" date="2023" name="G3 (Bethesda)">
        <title>A reference genome for the long-term kleptoplast-retaining sea slug Elysia crispata morphotype clarki.</title>
        <authorList>
            <person name="Eastman K.E."/>
            <person name="Pendleton A.L."/>
            <person name="Shaikh M.A."/>
            <person name="Suttiyut T."/>
            <person name="Ogas R."/>
            <person name="Tomko P."/>
            <person name="Gavelis G."/>
            <person name="Widhalm J.R."/>
            <person name="Wisecaver J.H."/>
        </authorList>
    </citation>
    <scope>NUCLEOTIDE SEQUENCE</scope>
    <source>
        <strain evidence="10">ECLA1</strain>
    </source>
</reference>
<dbReference type="GO" id="GO:0004930">
    <property type="term" value="F:G protein-coupled receptor activity"/>
    <property type="evidence" value="ECO:0007669"/>
    <property type="project" value="UniProtKB-KW"/>
</dbReference>
<evidence type="ECO:0000256" key="5">
    <source>
        <dbReference type="ARBA" id="ARBA00023136"/>
    </source>
</evidence>
<evidence type="ECO:0000256" key="6">
    <source>
        <dbReference type="ARBA" id="ARBA00023170"/>
    </source>
</evidence>
<dbReference type="SUPFAM" id="SSF81321">
    <property type="entry name" value="Family A G protein-coupled receptor-like"/>
    <property type="match status" value="1"/>
</dbReference>
<keyword evidence="2 8" id="KW-0812">Transmembrane</keyword>
<evidence type="ECO:0000313" key="11">
    <source>
        <dbReference type="Proteomes" id="UP001283361"/>
    </source>
</evidence>
<evidence type="ECO:0000313" key="10">
    <source>
        <dbReference type="EMBL" id="KAK3777839.1"/>
    </source>
</evidence>
<dbReference type="EMBL" id="JAWDGP010003058">
    <property type="protein sequence ID" value="KAK3777839.1"/>
    <property type="molecule type" value="Genomic_DNA"/>
</dbReference>
<dbReference type="PROSITE" id="PS50262">
    <property type="entry name" value="G_PROTEIN_RECEP_F1_2"/>
    <property type="match status" value="1"/>
</dbReference>
<accession>A0AAE1DP86</accession>
<feature type="domain" description="G-protein coupled receptors family 1 profile" evidence="9">
    <location>
        <begin position="28"/>
        <end position="312"/>
    </location>
</feature>
<evidence type="ECO:0000259" key="9">
    <source>
        <dbReference type="PROSITE" id="PS50262"/>
    </source>
</evidence>
<sequence length="358" mass="40838">MRDSDTDIILYISLLGVCPVIGLCGIIANIINIIIFIRNGFTESINVSLFGLAISDLLALLFLVPFAAFINPYSLYSEDLNWNAMDFALILVAFPNSTFNRTTCLITVFITVERCLCFVMPLRVKSLITPRRSAIIVAAIFALMTFNLVLAYVAMQLDWRLDPGRNKTMIGTVLTRHDSSELLNIRNIISLCSQLFSLLALVVSNIALAVAVKKQAKWRARIVITAPQQNQTAASNRTADSTTYRNRRLARMIQFLSLILFVTYFFSSVIYLISQFVREFNFYGRYKNEYRSFWMVALAAQGLNSSVNIVFYYRMNIKYRNRFNKMFRKGIARIGIFPADHNTMENTIVALSHRDTVR</sequence>
<dbReference type="InterPro" id="IPR017452">
    <property type="entry name" value="GPCR_Rhodpsn_7TM"/>
</dbReference>
<organism evidence="10 11">
    <name type="scientific">Elysia crispata</name>
    <name type="common">lettuce slug</name>
    <dbReference type="NCBI Taxonomy" id="231223"/>
    <lineage>
        <taxon>Eukaryota</taxon>
        <taxon>Metazoa</taxon>
        <taxon>Spiralia</taxon>
        <taxon>Lophotrochozoa</taxon>
        <taxon>Mollusca</taxon>
        <taxon>Gastropoda</taxon>
        <taxon>Heterobranchia</taxon>
        <taxon>Euthyneura</taxon>
        <taxon>Panpulmonata</taxon>
        <taxon>Sacoglossa</taxon>
        <taxon>Placobranchoidea</taxon>
        <taxon>Plakobranchidae</taxon>
        <taxon>Elysia</taxon>
    </lineage>
</organism>
<gene>
    <name evidence="10" type="ORF">RRG08_038087</name>
</gene>
<keyword evidence="4" id="KW-0297">G-protein coupled receptor</keyword>
<dbReference type="AlphaFoldDB" id="A0AAE1DP86"/>
<feature type="transmembrane region" description="Helical" evidence="8">
    <location>
        <begin position="188"/>
        <end position="212"/>
    </location>
</feature>
<evidence type="ECO:0000256" key="4">
    <source>
        <dbReference type="ARBA" id="ARBA00023040"/>
    </source>
</evidence>
<dbReference type="Gene3D" id="1.20.1070.10">
    <property type="entry name" value="Rhodopsin 7-helix transmembrane proteins"/>
    <property type="match status" value="1"/>
</dbReference>
<feature type="transmembrane region" description="Helical" evidence="8">
    <location>
        <begin position="49"/>
        <end position="70"/>
    </location>
</feature>
<dbReference type="PANTHER" id="PTHR24243">
    <property type="entry name" value="G-PROTEIN COUPLED RECEPTOR"/>
    <property type="match status" value="1"/>
</dbReference>
<comment type="subcellular location">
    <subcellularLocation>
        <location evidence="1">Membrane</location>
        <topology evidence="1">Multi-pass membrane protein</topology>
    </subcellularLocation>
</comment>
<name>A0AAE1DP86_9GAST</name>
<dbReference type="Proteomes" id="UP001283361">
    <property type="component" value="Unassembled WGS sequence"/>
</dbReference>
<evidence type="ECO:0000256" key="8">
    <source>
        <dbReference type="SAM" id="Phobius"/>
    </source>
</evidence>
<evidence type="ECO:0000256" key="1">
    <source>
        <dbReference type="ARBA" id="ARBA00004141"/>
    </source>
</evidence>
<dbReference type="PANTHER" id="PTHR24243:SF208">
    <property type="entry name" value="PYROKININ-1 RECEPTOR"/>
    <property type="match status" value="1"/>
</dbReference>
<proteinExistence type="predicted"/>
<evidence type="ECO:0000256" key="2">
    <source>
        <dbReference type="ARBA" id="ARBA00022692"/>
    </source>
</evidence>
<feature type="transmembrane region" description="Helical" evidence="8">
    <location>
        <begin position="293"/>
        <end position="313"/>
    </location>
</feature>